<evidence type="ECO:0000313" key="6">
    <source>
        <dbReference type="Proteomes" id="UP000588017"/>
    </source>
</evidence>
<dbReference type="InterPro" id="IPR050251">
    <property type="entry name" value="HpcH-HpaI_aldolase"/>
</dbReference>
<comment type="similarity">
    <text evidence="1">Belongs to the HpcH/HpaI aldolase family.</text>
</comment>
<dbReference type="PANTHER" id="PTHR30502">
    <property type="entry name" value="2-KETO-3-DEOXY-L-RHAMNONATE ALDOLASE"/>
    <property type="match status" value="1"/>
</dbReference>
<protein>
    <submittedName>
        <fullName evidence="5">4-hydroxy-2-oxoheptanedioate aldolase</fullName>
        <ecNumber evidence="5">4.1.2.52</ecNumber>
    </submittedName>
</protein>
<dbReference type="GO" id="GO:0005737">
    <property type="term" value="C:cytoplasm"/>
    <property type="evidence" value="ECO:0007669"/>
    <property type="project" value="TreeGrafter"/>
</dbReference>
<name>A0A841KC00_9HYPH</name>
<dbReference type="InterPro" id="IPR005000">
    <property type="entry name" value="Aldolase/citrate-lyase_domain"/>
</dbReference>
<gene>
    <name evidence="5" type="ORF">HNQ73_003468</name>
</gene>
<evidence type="ECO:0000256" key="2">
    <source>
        <dbReference type="ARBA" id="ARBA00022723"/>
    </source>
</evidence>
<dbReference type="EMBL" id="JACHEH010000012">
    <property type="protein sequence ID" value="MBB6169815.1"/>
    <property type="molecule type" value="Genomic_DNA"/>
</dbReference>
<organism evidence="5 6">
    <name type="scientific">Chelatococcus composti</name>
    <dbReference type="NCBI Taxonomy" id="1743235"/>
    <lineage>
        <taxon>Bacteria</taxon>
        <taxon>Pseudomonadati</taxon>
        <taxon>Pseudomonadota</taxon>
        <taxon>Alphaproteobacteria</taxon>
        <taxon>Hyphomicrobiales</taxon>
        <taxon>Chelatococcaceae</taxon>
        <taxon>Chelatococcus</taxon>
    </lineage>
</organism>
<dbReference type="RefSeq" id="WP_183336545.1">
    <property type="nucleotide sequence ID" value="NZ_BMHX01000011.1"/>
</dbReference>
<evidence type="ECO:0000313" key="5">
    <source>
        <dbReference type="EMBL" id="MBB6169815.1"/>
    </source>
</evidence>
<dbReference type="Proteomes" id="UP000588017">
    <property type="component" value="Unassembled WGS sequence"/>
</dbReference>
<comment type="caution">
    <text evidence="5">The sequence shown here is derived from an EMBL/GenBank/DDBJ whole genome shotgun (WGS) entry which is preliminary data.</text>
</comment>
<keyword evidence="3 5" id="KW-0456">Lyase</keyword>
<evidence type="ECO:0000259" key="4">
    <source>
        <dbReference type="Pfam" id="PF03328"/>
    </source>
</evidence>
<reference evidence="5 6" key="1">
    <citation type="submission" date="2020-08" db="EMBL/GenBank/DDBJ databases">
        <title>Genomic Encyclopedia of Type Strains, Phase IV (KMG-IV): sequencing the most valuable type-strain genomes for metagenomic binning, comparative biology and taxonomic classification.</title>
        <authorList>
            <person name="Goeker M."/>
        </authorList>
    </citation>
    <scope>NUCLEOTIDE SEQUENCE [LARGE SCALE GENOMIC DNA]</scope>
    <source>
        <strain evidence="5 6">DSM 101465</strain>
    </source>
</reference>
<accession>A0A841KC00</accession>
<dbReference type="PANTHER" id="PTHR30502:SF0">
    <property type="entry name" value="PHOSPHOENOLPYRUVATE CARBOXYLASE FAMILY PROTEIN"/>
    <property type="match status" value="1"/>
</dbReference>
<dbReference type="GO" id="GO:0016832">
    <property type="term" value="F:aldehyde-lyase activity"/>
    <property type="evidence" value="ECO:0007669"/>
    <property type="project" value="TreeGrafter"/>
</dbReference>
<dbReference type="SUPFAM" id="SSF51621">
    <property type="entry name" value="Phosphoenolpyruvate/pyruvate domain"/>
    <property type="match status" value="1"/>
</dbReference>
<evidence type="ECO:0000256" key="3">
    <source>
        <dbReference type="ARBA" id="ARBA00023239"/>
    </source>
</evidence>
<dbReference type="AlphaFoldDB" id="A0A841KC00"/>
<dbReference type="GO" id="GO:0046872">
    <property type="term" value="F:metal ion binding"/>
    <property type="evidence" value="ECO:0007669"/>
    <property type="project" value="UniProtKB-KW"/>
</dbReference>
<feature type="domain" description="HpcH/HpaI aldolase/citrate lyase" evidence="4">
    <location>
        <begin position="61"/>
        <end position="240"/>
    </location>
</feature>
<dbReference type="Gene3D" id="3.20.20.60">
    <property type="entry name" value="Phosphoenolpyruvate-binding domains"/>
    <property type="match status" value="1"/>
</dbReference>
<sequence length="267" mass="28823">MKRIIGDSYNDGRNIQFLAGSKTRHTVGQLREAVLNKVKRAIAEKRRIRGVHFTYPALPAMEIVAATGIDYIYIDGEHGVFSGADIEAACIVAERYGATPVARVPDGLVPTITHFLDRGVRGIVVPHVETEEQARAAVAATYFAPLGRRSFGGGRPYAHLRTGDLTALLAEANEEVSLSVMIESEEGLRNISAIASVPGVDYLSFGMMDLCQSLGHPGNPKHPDVVKAVQVASDQARAKGKPIREDFISVAWINDIVLAGLKKILDA</sequence>
<keyword evidence="2" id="KW-0479">Metal-binding</keyword>
<dbReference type="Pfam" id="PF03328">
    <property type="entry name" value="HpcH_HpaI"/>
    <property type="match status" value="1"/>
</dbReference>
<dbReference type="EC" id="4.1.2.52" evidence="5"/>
<proteinExistence type="inferred from homology"/>
<dbReference type="InterPro" id="IPR040442">
    <property type="entry name" value="Pyrv_kinase-like_dom_sf"/>
</dbReference>
<evidence type="ECO:0000256" key="1">
    <source>
        <dbReference type="ARBA" id="ARBA00005568"/>
    </source>
</evidence>
<keyword evidence="6" id="KW-1185">Reference proteome</keyword>
<dbReference type="InterPro" id="IPR015813">
    <property type="entry name" value="Pyrv/PenolPyrv_kinase-like_dom"/>
</dbReference>